<organism evidence="3 4">
    <name type="scientific">Anaerosporobacter mobilis DSM 15930</name>
    <dbReference type="NCBI Taxonomy" id="1120996"/>
    <lineage>
        <taxon>Bacteria</taxon>
        <taxon>Bacillati</taxon>
        <taxon>Bacillota</taxon>
        <taxon>Clostridia</taxon>
        <taxon>Lachnospirales</taxon>
        <taxon>Lachnospiraceae</taxon>
        <taxon>Anaerosporobacter</taxon>
    </lineage>
</organism>
<dbReference type="Gene3D" id="3.90.320.10">
    <property type="match status" value="1"/>
</dbReference>
<accession>A0A1M7NJ22</accession>
<gene>
    <name evidence="3" type="ORF">SAMN02746066_04501</name>
</gene>
<dbReference type="EMBL" id="FRCP01000029">
    <property type="protein sequence ID" value="SHN03270.1"/>
    <property type="molecule type" value="Genomic_DNA"/>
</dbReference>
<reference evidence="3 4" key="1">
    <citation type="submission" date="2016-11" db="EMBL/GenBank/DDBJ databases">
        <authorList>
            <person name="Jaros S."/>
            <person name="Januszkiewicz K."/>
            <person name="Wedrychowicz H."/>
        </authorList>
    </citation>
    <scope>NUCLEOTIDE SEQUENCE [LARGE SCALE GENOMIC DNA]</scope>
    <source>
        <strain evidence="3 4">DSM 15930</strain>
    </source>
</reference>
<dbReference type="RefSeq" id="WP_073291680.1">
    <property type="nucleotide sequence ID" value="NZ_FRCP01000029.1"/>
</dbReference>
<dbReference type="Proteomes" id="UP000184038">
    <property type="component" value="Unassembled WGS sequence"/>
</dbReference>
<dbReference type="InterPro" id="IPR024432">
    <property type="entry name" value="Put_RecE_PDDEXK-like_dom"/>
</dbReference>
<proteinExistence type="predicted"/>
<dbReference type="AlphaFoldDB" id="A0A1M7NJ22"/>
<feature type="domain" description="Putative exodeoxyribonuclease 8 PDDEXK-like" evidence="2">
    <location>
        <begin position="19"/>
        <end position="263"/>
    </location>
</feature>
<keyword evidence="1" id="KW-0378">Hydrolase</keyword>
<dbReference type="Pfam" id="PF12684">
    <property type="entry name" value="DUF3799"/>
    <property type="match status" value="1"/>
</dbReference>
<dbReference type="STRING" id="1120996.SAMN02746066_04501"/>
<name>A0A1M7NJ22_9FIRM</name>
<evidence type="ECO:0000313" key="3">
    <source>
        <dbReference type="EMBL" id="SHN03270.1"/>
    </source>
</evidence>
<dbReference type="InterPro" id="IPR011604">
    <property type="entry name" value="PDDEXK-like_dom_sf"/>
</dbReference>
<evidence type="ECO:0000259" key="2">
    <source>
        <dbReference type="Pfam" id="PF12684"/>
    </source>
</evidence>
<dbReference type="GO" id="GO:0016787">
    <property type="term" value="F:hydrolase activity"/>
    <property type="evidence" value="ECO:0007669"/>
    <property type="project" value="UniProtKB-KW"/>
</dbReference>
<protein>
    <recommendedName>
        <fullName evidence="2">Putative exodeoxyribonuclease 8 PDDEXK-like domain-containing protein</fullName>
    </recommendedName>
</protein>
<dbReference type="OrthoDB" id="2212578at2"/>
<evidence type="ECO:0000313" key="4">
    <source>
        <dbReference type="Proteomes" id="UP000184038"/>
    </source>
</evidence>
<sequence>MILTSENYFSQEADKAYLSVSQYKNFIGTHGKVGCEAYAIAKLNGMWVEDMEESDALMVGSYVDSHFEGTLDLFKAQHPCMFKKDGSLMAKYIKANEMIERCERDELFSQFMAGEKQIIMTANMFGADWKIKIDSYHKGKCIVDLKTCQSISKVFYHKDSGYMNFLSEWGYYIQGAVYQQVEYLNQLANCKTEEEKEQCFKLPFYIAAVSKEKVPDIQVIAVEQSLLDEALAEVEHNTQKVLQLKNNDYEPIRCEQCDYCKHTRVLTVPIWSSDLIGEV</sequence>
<evidence type="ECO:0000256" key="1">
    <source>
        <dbReference type="ARBA" id="ARBA00022801"/>
    </source>
</evidence>
<keyword evidence="4" id="KW-1185">Reference proteome</keyword>